<dbReference type="AlphaFoldDB" id="A0A9N9F957"/>
<name>A0A9N9F957_9GLOM</name>
<sequence>MLGNLETTRENVVDIDSVASSYHSEASDIFDKDLQTLRELARKSTECARNTSSKTAYRYCSSRVYSNSPLPQIIHSDHCKSLRDSFYRQSEEKRPWQKEIMREVWNFCELHDIRIQEFLWVPSQLNPADKLTHSFDKTDWTHSQELFKFINQR</sequence>
<gene>
    <name evidence="1" type="ORF">CPELLU_LOCUS3209</name>
</gene>
<evidence type="ECO:0000313" key="1">
    <source>
        <dbReference type="EMBL" id="CAG8517247.1"/>
    </source>
</evidence>
<dbReference type="Proteomes" id="UP000789759">
    <property type="component" value="Unassembled WGS sequence"/>
</dbReference>
<protein>
    <submittedName>
        <fullName evidence="1">9966_t:CDS:1</fullName>
    </submittedName>
</protein>
<accession>A0A9N9F957</accession>
<keyword evidence="2" id="KW-1185">Reference proteome</keyword>
<proteinExistence type="predicted"/>
<evidence type="ECO:0000313" key="2">
    <source>
        <dbReference type="Proteomes" id="UP000789759"/>
    </source>
</evidence>
<reference evidence="1" key="1">
    <citation type="submission" date="2021-06" db="EMBL/GenBank/DDBJ databases">
        <authorList>
            <person name="Kallberg Y."/>
            <person name="Tangrot J."/>
            <person name="Rosling A."/>
        </authorList>
    </citation>
    <scope>NUCLEOTIDE SEQUENCE</scope>
    <source>
        <strain evidence="1">FL966</strain>
    </source>
</reference>
<dbReference type="EMBL" id="CAJVQA010001518">
    <property type="protein sequence ID" value="CAG8517247.1"/>
    <property type="molecule type" value="Genomic_DNA"/>
</dbReference>
<organism evidence="1 2">
    <name type="scientific">Cetraspora pellucida</name>
    <dbReference type="NCBI Taxonomy" id="1433469"/>
    <lineage>
        <taxon>Eukaryota</taxon>
        <taxon>Fungi</taxon>
        <taxon>Fungi incertae sedis</taxon>
        <taxon>Mucoromycota</taxon>
        <taxon>Glomeromycotina</taxon>
        <taxon>Glomeromycetes</taxon>
        <taxon>Diversisporales</taxon>
        <taxon>Gigasporaceae</taxon>
        <taxon>Cetraspora</taxon>
    </lineage>
</organism>
<dbReference type="OrthoDB" id="10491589at2759"/>
<comment type="caution">
    <text evidence="1">The sequence shown here is derived from an EMBL/GenBank/DDBJ whole genome shotgun (WGS) entry which is preliminary data.</text>
</comment>